<dbReference type="Pfam" id="PF01012">
    <property type="entry name" value="ETF"/>
    <property type="match status" value="1"/>
</dbReference>
<protein>
    <recommendedName>
        <fullName evidence="5">Electron transfer flavoprotein alpha/beta-subunit N-terminal domain-containing protein</fullName>
    </recommendedName>
</protein>
<evidence type="ECO:0000256" key="4">
    <source>
        <dbReference type="ARBA" id="ARBA00022982"/>
    </source>
</evidence>
<evidence type="ECO:0000313" key="6">
    <source>
        <dbReference type="EMBL" id="CAK0796370.1"/>
    </source>
</evidence>
<reference evidence="6" key="1">
    <citation type="submission" date="2023-10" db="EMBL/GenBank/DDBJ databases">
        <authorList>
            <person name="Chen Y."/>
            <person name="Shah S."/>
            <person name="Dougan E. K."/>
            <person name="Thang M."/>
            <person name="Chan C."/>
        </authorList>
    </citation>
    <scope>NUCLEOTIDE SEQUENCE [LARGE SCALE GENOMIC DNA]</scope>
</reference>
<comment type="caution">
    <text evidence="6">The sequence shown here is derived from an EMBL/GenBank/DDBJ whole genome shotgun (WGS) entry which is preliminary data.</text>
</comment>
<keyword evidence="3" id="KW-0813">Transport</keyword>
<evidence type="ECO:0000256" key="3">
    <source>
        <dbReference type="ARBA" id="ARBA00022448"/>
    </source>
</evidence>
<dbReference type="InterPro" id="IPR014729">
    <property type="entry name" value="Rossmann-like_a/b/a_fold"/>
</dbReference>
<dbReference type="InterPro" id="IPR014730">
    <property type="entry name" value="ETF_a/b_N"/>
</dbReference>
<proteinExistence type="inferred from homology"/>
<evidence type="ECO:0000256" key="2">
    <source>
        <dbReference type="ARBA" id="ARBA00007557"/>
    </source>
</evidence>
<evidence type="ECO:0000256" key="1">
    <source>
        <dbReference type="ARBA" id="ARBA00004305"/>
    </source>
</evidence>
<name>A0ABN9PT65_9DINO</name>
<evidence type="ECO:0000313" key="7">
    <source>
        <dbReference type="Proteomes" id="UP001189429"/>
    </source>
</evidence>
<keyword evidence="4" id="KW-0249">Electron transport</keyword>
<dbReference type="Proteomes" id="UP001189429">
    <property type="component" value="Unassembled WGS sequence"/>
</dbReference>
<dbReference type="SUPFAM" id="SSF52402">
    <property type="entry name" value="Adenine nucleotide alpha hydrolases-like"/>
    <property type="match status" value="1"/>
</dbReference>
<comment type="similarity">
    <text evidence="2">Belongs to the ETF beta-subunit/FixA family.</text>
</comment>
<dbReference type="PANTHER" id="PTHR21294:SF8">
    <property type="entry name" value="ELECTRON TRANSFER FLAVOPROTEIN SUBUNIT BETA"/>
    <property type="match status" value="1"/>
</dbReference>
<feature type="domain" description="Electron transfer flavoprotein alpha/beta-subunit N-terminal" evidence="5">
    <location>
        <begin position="1"/>
        <end position="78"/>
    </location>
</feature>
<organism evidence="6 7">
    <name type="scientific">Prorocentrum cordatum</name>
    <dbReference type="NCBI Taxonomy" id="2364126"/>
    <lineage>
        <taxon>Eukaryota</taxon>
        <taxon>Sar</taxon>
        <taxon>Alveolata</taxon>
        <taxon>Dinophyceae</taxon>
        <taxon>Prorocentrales</taxon>
        <taxon>Prorocentraceae</taxon>
        <taxon>Prorocentrum</taxon>
    </lineage>
</organism>
<sequence>MLAGMLGWPQAGSASKVVVNDGRTHLEVDKEVDSGIQQVKIPLPAVVTADLRLNEPRYATLPNLMKAKKKPMETIDAASTGVDLSPRLQVLKVEEPPVRAGGKKVDSVDELLEKLKTEAKVL</sequence>
<dbReference type="EMBL" id="CAUYUJ010001530">
    <property type="protein sequence ID" value="CAK0796370.1"/>
    <property type="molecule type" value="Genomic_DNA"/>
</dbReference>
<accession>A0ABN9PT65</accession>
<comment type="subcellular location">
    <subcellularLocation>
        <location evidence="1">Mitochondrion matrix</location>
    </subcellularLocation>
</comment>
<evidence type="ECO:0000259" key="5">
    <source>
        <dbReference type="Pfam" id="PF01012"/>
    </source>
</evidence>
<gene>
    <name evidence="6" type="ORF">PCOR1329_LOCUS5765</name>
</gene>
<dbReference type="InterPro" id="IPR012255">
    <property type="entry name" value="ETF_b"/>
</dbReference>
<dbReference type="Gene3D" id="3.40.50.620">
    <property type="entry name" value="HUPs"/>
    <property type="match status" value="1"/>
</dbReference>
<keyword evidence="7" id="KW-1185">Reference proteome</keyword>
<dbReference type="PANTHER" id="PTHR21294">
    <property type="entry name" value="ELECTRON TRANSFER FLAVOPROTEIN BETA-SUBUNIT"/>
    <property type="match status" value="1"/>
</dbReference>